<feature type="transmembrane region" description="Helical" evidence="2">
    <location>
        <begin position="77"/>
        <end position="98"/>
    </location>
</feature>
<dbReference type="AlphaFoldDB" id="A0A2W5YE37"/>
<dbReference type="GO" id="GO:0016740">
    <property type="term" value="F:transferase activity"/>
    <property type="evidence" value="ECO:0007669"/>
    <property type="project" value="UniProtKB-KW"/>
</dbReference>
<reference evidence="3 4" key="1">
    <citation type="submission" date="2018-06" db="EMBL/GenBank/DDBJ databases">
        <title>Whole genome sequencing of a novel hydrocarbon degrading bacterial strain, PW21 isolated from oil contaminated produced water sample.</title>
        <authorList>
            <person name="Nagkirti P."/>
            <person name="Shaikh A."/>
            <person name="Gowdaman V."/>
            <person name="Engineer A.E."/>
            <person name="Dagar S."/>
            <person name="Dhakephalkar P.K."/>
        </authorList>
    </citation>
    <scope>NUCLEOTIDE SEQUENCE [LARGE SCALE GENOMIC DNA]</scope>
    <source>
        <strain evidence="3 4">PW21</strain>
    </source>
</reference>
<keyword evidence="2" id="KW-0472">Membrane</keyword>
<feature type="transmembrane region" description="Helical" evidence="2">
    <location>
        <begin position="154"/>
        <end position="179"/>
    </location>
</feature>
<gene>
    <name evidence="3" type="ORF">DNL40_10935</name>
</gene>
<name>A0A2W5YE37_9MICO</name>
<keyword evidence="4" id="KW-1185">Reference proteome</keyword>
<comment type="caution">
    <text evidence="3">The sequence shown here is derived from an EMBL/GenBank/DDBJ whole genome shotgun (WGS) entry which is preliminary data.</text>
</comment>
<keyword evidence="2" id="KW-1133">Transmembrane helix</keyword>
<keyword evidence="2" id="KW-0812">Transmembrane</keyword>
<proteinExistence type="predicted"/>
<accession>A0A2W5YE37</accession>
<dbReference type="EMBL" id="QKWH01000008">
    <property type="protein sequence ID" value="PZR52621.1"/>
    <property type="molecule type" value="Genomic_DNA"/>
</dbReference>
<feature type="region of interest" description="Disordered" evidence="1">
    <location>
        <begin position="1"/>
        <end position="35"/>
    </location>
</feature>
<evidence type="ECO:0000313" key="3">
    <source>
        <dbReference type="EMBL" id="PZR52621.1"/>
    </source>
</evidence>
<evidence type="ECO:0000256" key="2">
    <source>
        <dbReference type="SAM" id="Phobius"/>
    </source>
</evidence>
<protein>
    <submittedName>
        <fullName evidence="3">Glycosyltransferase</fullName>
    </submittedName>
</protein>
<keyword evidence="3" id="KW-0808">Transferase</keyword>
<feature type="transmembrane region" description="Helical" evidence="2">
    <location>
        <begin position="127"/>
        <end position="148"/>
    </location>
</feature>
<feature type="transmembrane region" description="Helical" evidence="2">
    <location>
        <begin position="200"/>
        <end position="216"/>
    </location>
</feature>
<organism evidence="3 4">
    <name type="scientific">Xylanimonas oleitrophica</name>
    <dbReference type="NCBI Taxonomy" id="2607479"/>
    <lineage>
        <taxon>Bacteria</taxon>
        <taxon>Bacillati</taxon>
        <taxon>Actinomycetota</taxon>
        <taxon>Actinomycetes</taxon>
        <taxon>Micrococcales</taxon>
        <taxon>Promicromonosporaceae</taxon>
        <taxon>Xylanimonas</taxon>
    </lineage>
</organism>
<feature type="transmembrane region" description="Helical" evidence="2">
    <location>
        <begin position="46"/>
        <end position="71"/>
    </location>
</feature>
<evidence type="ECO:0000256" key="1">
    <source>
        <dbReference type="SAM" id="MobiDB-lite"/>
    </source>
</evidence>
<feature type="transmembrane region" description="Helical" evidence="2">
    <location>
        <begin position="222"/>
        <end position="242"/>
    </location>
</feature>
<dbReference type="Proteomes" id="UP000248783">
    <property type="component" value="Unassembled WGS sequence"/>
</dbReference>
<sequence length="265" mass="27963">MARTVGDVSTSPRPAVPQPDPGDEPATTPTEPGFGSGTLGRATAFVYWYMVVGALMNVGSLPAVLLLLLLGRSAGNVLLVPLCLVLYGPVLSAGLYALRDRTRSEGLTPARSFLRGLRLGWADSLKAWTPPMVVLAVLAGSLANLGAAGVPLTYAGVLVVIGVLVVLWALNALTIATFFSFRGRDVLRLAVFYIARQWRVTVGLLALVVVAIGVVWTTTEAVLWLFTVVWLGFLLGNARPLVADVARRFTVPQAVQQEDGGGTAA</sequence>
<evidence type="ECO:0000313" key="4">
    <source>
        <dbReference type="Proteomes" id="UP000248783"/>
    </source>
</evidence>